<organism evidence="3 4">
    <name type="scientific">Aquirufa beregesia</name>
    <dbReference type="NCBI Taxonomy" id="2516556"/>
    <lineage>
        <taxon>Bacteria</taxon>
        <taxon>Pseudomonadati</taxon>
        <taxon>Bacteroidota</taxon>
        <taxon>Cytophagia</taxon>
        <taxon>Cytophagales</taxon>
        <taxon>Flectobacillaceae</taxon>
        <taxon>Aquirufa</taxon>
    </lineage>
</organism>
<dbReference type="EMBL" id="SEWW01000001">
    <property type="protein sequence ID" value="NGZ42948.1"/>
    <property type="molecule type" value="Genomic_DNA"/>
</dbReference>
<dbReference type="InterPro" id="IPR011646">
    <property type="entry name" value="KAP_P-loop"/>
</dbReference>
<comment type="caution">
    <text evidence="3">The sequence shown here is derived from an EMBL/GenBank/DDBJ whole genome shotgun (WGS) entry which is preliminary data.</text>
</comment>
<dbReference type="Proteomes" id="UP001318301">
    <property type="component" value="Unassembled WGS sequence"/>
</dbReference>
<evidence type="ECO:0000256" key="1">
    <source>
        <dbReference type="SAM" id="Phobius"/>
    </source>
</evidence>
<name>A0ABX0EUC4_9BACT</name>
<accession>A0ABX0EUC4</accession>
<keyword evidence="1" id="KW-0472">Membrane</keyword>
<feature type="transmembrane region" description="Helical" evidence="1">
    <location>
        <begin position="162"/>
        <end position="185"/>
    </location>
</feature>
<feature type="transmembrane region" description="Helical" evidence="1">
    <location>
        <begin position="130"/>
        <end position="150"/>
    </location>
</feature>
<keyword evidence="1" id="KW-1133">Transmembrane helix</keyword>
<protein>
    <recommendedName>
        <fullName evidence="2">KAP NTPase domain-containing protein</fullName>
    </recommendedName>
</protein>
<dbReference type="Pfam" id="PF07693">
    <property type="entry name" value="KAP_NTPase"/>
    <property type="match status" value="1"/>
</dbReference>
<sequence length="1045" mass="121743">MKTSKYPRFLTNSPCGEDLFEGKSQHKITHSICDIIRNEVSCKIIGIDGGWGSGKSNVVSQVHNILTNENYHFFIYDAWGHQEDLHRRSFLEELTEDLTQDILKKDKWNTKLNQLLAKTRKTESKRMPRLSIGIIITGLAVLSNPIFKYLSEKAENAKCHYLISLIILSIPVLLILTLFICYFFLENEKSISRKLKNAFTKLFLEYQNKLEEETRYETISEDEPSVRKFRNWMKEISVDLGNKKLILVFDNMDRLPQRKVQELWSSIHVFFCEHSYENVKVIIPFDREHIKLAFVSQENEKHYGEDFINKTFNVVYRVSPPILSDWKKYFTDQWKLAFGEENSLIESNNVLQIFDLLNDEITPRKIIAFINEFVSIKQTIKNSIPNNYIAIFILGKPFLAKKPIDEIIKPTYLKGLTYLYNNDEELPKFISALFYQVDPEKAIQIVFTDRIKRALNENNSYELEKTSSIPEFYDILENVIIDVSNYENAILALDKLSTEKIGNAHKSNIIWNSLYRKIISKPNSLISEYQLILLSKVSDQKEYLSKLKNDLYDDPSFSTLNYFESLNKINVKFKGSLPVFSGLKPKLTSVQEFIAFISKAKNNYSKYNIKTDENNLNEYLIKLNILQLKDIDFLPYITSEYSLSKFTKNLEQLISSNAPRNEKEEMNILFTRYKEVSSEKPLEIKLENSTISTLFKQSTVEEDFYFELIAMRIAKLDNFESILNSPFKSVLESNDSELIQKIATRLENYIDFDDILLGLKQFNSSLLFTEIAKYLTVNDSKVSRADINTLIWNFKEICELGNINPRTLLIRLNGLDISFSDEINVVNVKEIVTPFFLEQSLLENIQIGNKCIETVKEYLNTLTKEQWKESLKNPDSYEIESSLIIDYKYSSNSFEAFKDFLNDISTGNTDELPNKDVIQNIIKKFVEQRKSLKATFNRVRDTICRLDSMNVALFKYFGEWLFDYSDLEKNTSSLRTIFITEVFENEDCLQIIFSNQEKMPAIISSAGEEAQDILEFIKEKLINNSSERFIDFAKCLGLEIDNMNN</sequence>
<gene>
    <name evidence="3" type="ORF">EWU23_00490</name>
</gene>
<proteinExistence type="predicted"/>
<reference evidence="3 4" key="1">
    <citation type="submission" date="2019-02" db="EMBL/GenBank/DDBJ databases">
        <title>Genome of a new Bacteroidetes strain.</title>
        <authorList>
            <person name="Pitt A."/>
        </authorList>
    </citation>
    <scope>NUCLEOTIDE SEQUENCE [LARGE SCALE GENOMIC DNA]</scope>
    <source>
        <strain evidence="3 4">50C-KIRBA</strain>
    </source>
</reference>
<keyword evidence="1" id="KW-0812">Transmembrane</keyword>
<dbReference type="InterPro" id="IPR027417">
    <property type="entry name" value="P-loop_NTPase"/>
</dbReference>
<dbReference type="RefSeq" id="WP_166227746.1">
    <property type="nucleotide sequence ID" value="NZ_SEWW01000001.1"/>
</dbReference>
<keyword evidence="4" id="KW-1185">Reference proteome</keyword>
<evidence type="ECO:0000313" key="3">
    <source>
        <dbReference type="EMBL" id="NGZ42948.1"/>
    </source>
</evidence>
<evidence type="ECO:0000259" key="2">
    <source>
        <dbReference type="Pfam" id="PF07693"/>
    </source>
</evidence>
<feature type="domain" description="KAP NTPase" evidence="2">
    <location>
        <begin position="44"/>
        <end position="378"/>
    </location>
</feature>
<dbReference type="SUPFAM" id="SSF52540">
    <property type="entry name" value="P-loop containing nucleoside triphosphate hydrolases"/>
    <property type="match status" value="1"/>
</dbReference>
<evidence type="ECO:0000313" key="4">
    <source>
        <dbReference type="Proteomes" id="UP001318301"/>
    </source>
</evidence>